<comment type="similarity">
    <text evidence="1 5">Belongs to the acetyltransferase family. RimI subfamily.</text>
</comment>
<dbReference type="InterPro" id="IPR006464">
    <property type="entry name" value="AcTrfase_RimI/Ard1"/>
</dbReference>
<dbReference type="EC" id="2.3.1.266" evidence="5"/>
<keyword evidence="3" id="KW-0808">Transferase</keyword>
<evidence type="ECO:0000313" key="7">
    <source>
        <dbReference type="EMBL" id="PWJ72043.1"/>
    </source>
</evidence>
<dbReference type="InterPro" id="IPR000182">
    <property type="entry name" value="GNAT_dom"/>
</dbReference>
<feature type="domain" description="N-acetyltransferase" evidence="6">
    <location>
        <begin position="2"/>
        <end position="143"/>
    </location>
</feature>
<evidence type="ECO:0000313" key="8">
    <source>
        <dbReference type="Proteomes" id="UP000245412"/>
    </source>
</evidence>
<dbReference type="GO" id="GO:0008999">
    <property type="term" value="F:protein-N-terminal-alanine acetyltransferase activity"/>
    <property type="evidence" value="ECO:0007669"/>
    <property type="project" value="UniProtKB-EC"/>
</dbReference>
<dbReference type="InterPro" id="IPR016181">
    <property type="entry name" value="Acyl_CoA_acyltransferase"/>
</dbReference>
<keyword evidence="8" id="KW-1185">Reference proteome</keyword>
<comment type="catalytic activity">
    <reaction evidence="5">
        <text>N-terminal L-alanyl-[ribosomal protein bS18] + acetyl-CoA = N-terminal N(alpha)-acetyl-L-alanyl-[ribosomal protein bS18] + CoA + H(+)</text>
        <dbReference type="Rhea" id="RHEA:43756"/>
        <dbReference type="Rhea" id="RHEA-COMP:10676"/>
        <dbReference type="Rhea" id="RHEA-COMP:10677"/>
        <dbReference type="ChEBI" id="CHEBI:15378"/>
        <dbReference type="ChEBI" id="CHEBI:57287"/>
        <dbReference type="ChEBI" id="CHEBI:57288"/>
        <dbReference type="ChEBI" id="CHEBI:64718"/>
        <dbReference type="ChEBI" id="CHEBI:83683"/>
        <dbReference type="EC" id="2.3.1.266"/>
    </reaction>
</comment>
<evidence type="ECO:0000256" key="2">
    <source>
        <dbReference type="ARBA" id="ARBA00022490"/>
    </source>
</evidence>
<name>A0AB73SXI9_9FIRM</name>
<dbReference type="InterPro" id="IPR050680">
    <property type="entry name" value="YpeA/RimI_acetyltransf"/>
</dbReference>
<dbReference type="RefSeq" id="WP_257497951.1">
    <property type="nucleotide sequence ID" value="NZ_JANKBI010000030.1"/>
</dbReference>
<organism evidence="7 8">
    <name type="scientific">Murimonas intestini</name>
    <dbReference type="NCBI Taxonomy" id="1337051"/>
    <lineage>
        <taxon>Bacteria</taxon>
        <taxon>Bacillati</taxon>
        <taxon>Bacillota</taxon>
        <taxon>Clostridia</taxon>
        <taxon>Lachnospirales</taxon>
        <taxon>Lachnospiraceae</taxon>
        <taxon>Murimonas</taxon>
    </lineage>
</organism>
<keyword evidence="4" id="KW-0012">Acyltransferase</keyword>
<evidence type="ECO:0000256" key="1">
    <source>
        <dbReference type="ARBA" id="ARBA00005395"/>
    </source>
</evidence>
<comment type="function">
    <text evidence="5">Acetylates the N-terminal alanine of ribosomal protein bS18.</text>
</comment>
<protein>
    <recommendedName>
        <fullName evidence="5">[Ribosomal protein bS18]-alanine N-acetyltransferase</fullName>
        <ecNumber evidence="5">2.3.1.266</ecNumber>
    </recommendedName>
</protein>
<comment type="subcellular location">
    <subcellularLocation>
        <location evidence="5">Cytoplasm</location>
    </subcellularLocation>
</comment>
<dbReference type="NCBIfam" id="TIGR01575">
    <property type="entry name" value="rimI"/>
    <property type="match status" value="1"/>
</dbReference>
<evidence type="ECO:0000256" key="5">
    <source>
        <dbReference type="RuleBase" id="RU363094"/>
    </source>
</evidence>
<evidence type="ECO:0000259" key="6">
    <source>
        <dbReference type="PROSITE" id="PS51186"/>
    </source>
</evidence>
<keyword evidence="2 5" id="KW-0963">Cytoplasm</keyword>
<dbReference type="PROSITE" id="PS51186">
    <property type="entry name" value="GNAT"/>
    <property type="match status" value="1"/>
</dbReference>
<dbReference type="Proteomes" id="UP000245412">
    <property type="component" value="Unassembled WGS sequence"/>
</dbReference>
<dbReference type="SUPFAM" id="SSF55729">
    <property type="entry name" value="Acyl-CoA N-acyltransferases (Nat)"/>
    <property type="match status" value="1"/>
</dbReference>
<dbReference type="Pfam" id="PF00583">
    <property type="entry name" value="Acetyltransf_1"/>
    <property type="match status" value="1"/>
</dbReference>
<evidence type="ECO:0000256" key="3">
    <source>
        <dbReference type="ARBA" id="ARBA00022679"/>
    </source>
</evidence>
<proteinExistence type="inferred from homology"/>
<dbReference type="PANTHER" id="PTHR43420:SF44">
    <property type="entry name" value="ACETYLTRANSFERASE YPEA"/>
    <property type="match status" value="1"/>
</dbReference>
<gene>
    <name evidence="7" type="ORF">C7383_12417</name>
</gene>
<dbReference type="AlphaFoldDB" id="A0AB73SXI9"/>
<dbReference type="EMBL" id="QGGY01000024">
    <property type="protein sequence ID" value="PWJ72043.1"/>
    <property type="molecule type" value="Genomic_DNA"/>
</dbReference>
<accession>A0AB73SXI9</accession>
<dbReference type="GO" id="GO:0005737">
    <property type="term" value="C:cytoplasm"/>
    <property type="evidence" value="ECO:0007669"/>
    <property type="project" value="UniProtKB-SubCell"/>
</dbReference>
<comment type="caution">
    <text evidence="7">The sequence shown here is derived from an EMBL/GenBank/DDBJ whole genome shotgun (WGS) entry which is preliminary data.</text>
</comment>
<evidence type="ECO:0000256" key="4">
    <source>
        <dbReference type="ARBA" id="ARBA00023315"/>
    </source>
</evidence>
<dbReference type="Gene3D" id="3.40.630.30">
    <property type="match status" value="1"/>
</dbReference>
<dbReference type="PANTHER" id="PTHR43420">
    <property type="entry name" value="ACETYLTRANSFERASE"/>
    <property type="match status" value="1"/>
</dbReference>
<sequence>MLEIRRMTEEDLQEVAEIEAGIFTMPWSVKGFGDAIANPYTLYLVASEGKKIEGYCGLWQSFDEAEITNVAVRKECRGRHTGTLMLNRLMELGREQGITRFTLEVRSSNAAALGLYEKLGFSAAGIRKRFYEKPVEDAVVMWN</sequence>
<reference evidence="7 8" key="1">
    <citation type="submission" date="2018-05" db="EMBL/GenBank/DDBJ databases">
        <authorList>
            <person name="Goeker M."/>
            <person name="Huntemann M."/>
            <person name="Clum A."/>
            <person name="Pillay M."/>
            <person name="Palaniappan K."/>
            <person name="Varghese N."/>
            <person name="Mikhailova N."/>
            <person name="Stamatis D."/>
            <person name="Reddy T."/>
            <person name="Daum C."/>
            <person name="Shapiro N."/>
            <person name="Ivanova N."/>
            <person name="Kyrpides N."/>
            <person name="Woyke T."/>
        </authorList>
    </citation>
    <scope>NUCLEOTIDE SEQUENCE [LARGE SCALE GENOMIC DNA]</scope>
    <source>
        <strain evidence="7 8">DSM 26524</strain>
    </source>
</reference>
<dbReference type="CDD" id="cd04301">
    <property type="entry name" value="NAT_SF"/>
    <property type="match status" value="1"/>
</dbReference>